<feature type="compositionally biased region" description="Polar residues" evidence="1">
    <location>
        <begin position="103"/>
        <end position="120"/>
    </location>
</feature>
<feature type="region of interest" description="Disordered" evidence="1">
    <location>
        <begin position="291"/>
        <end position="317"/>
    </location>
</feature>
<comment type="caution">
    <text evidence="2">The sequence shown here is derived from an EMBL/GenBank/DDBJ whole genome shotgun (WGS) entry which is preliminary data.</text>
</comment>
<name>A0AAN8ETJ9_9EURO</name>
<gene>
    <name evidence="2" type="ORF">OHC33_000441</name>
</gene>
<evidence type="ECO:0000256" key="1">
    <source>
        <dbReference type="SAM" id="MobiDB-lite"/>
    </source>
</evidence>
<accession>A0AAN8ETJ9</accession>
<feature type="compositionally biased region" description="Pro residues" evidence="1">
    <location>
        <begin position="121"/>
        <end position="132"/>
    </location>
</feature>
<reference evidence="2 3" key="1">
    <citation type="submission" date="2022-12" db="EMBL/GenBank/DDBJ databases">
        <title>Genomic features and morphological characterization of a novel Knufia sp. strain isolated from spacecraft assembly facility.</title>
        <authorList>
            <person name="Teixeira M."/>
            <person name="Chander A.M."/>
            <person name="Stajich J.E."/>
            <person name="Venkateswaran K."/>
        </authorList>
    </citation>
    <scope>NUCLEOTIDE SEQUENCE [LARGE SCALE GENOMIC DNA]</scope>
    <source>
        <strain evidence="2 3">FJI-L2-BK-P2</strain>
    </source>
</reference>
<dbReference type="Proteomes" id="UP001316803">
    <property type="component" value="Unassembled WGS sequence"/>
</dbReference>
<feature type="compositionally biased region" description="Basic and acidic residues" evidence="1">
    <location>
        <begin position="291"/>
        <end position="301"/>
    </location>
</feature>
<organism evidence="2 3">
    <name type="scientific">Knufia fluminis</name>
    <dbReference type="NCBI Taxonomy" id="191047"/>
    <lineage>
        <taxon>Eukaryota</taxon>
        <taxon>Fungi</taxon>
        <taxon>Dikarya</taxon>
        <taxon>Ascomycota</taxon>
        <taxon>Pezizomycotina</taxon>
        <taxon>Eurotiomycetes</taxon>
        <taxon>Chaetothyriomycetidae</taxon>
        <taxon>Chaetothyriales</taxon>
        <taxon>Trichomeriaceae</taxon>
        <taxon>Knufia</taxon>
    </lineage>
</organism>
<proteinExistence type="predicted"/>
<feature type="compositionally biased region" description="Gly residues" evidence="1">
    <location>
        <begin position="227"/>
        <end position="239"/>
    </location>
</feature>
<feature type="compositionally biased region" description="Low complexity" evidence="1">
    <location>
        <begin position="32"/>
        <end position="42"/>
    </location>
</feature>
<evidence type="ECO:0000313" key="2">
    <source>
        <dbReference type="EMBL" id="KAK5958598.1"/>
    </source>
</evidence>
<evidence type="ECO:0000313" key="3">
    <source>
        <dbReference type="Proteomes" id="UP001316803"/>
    </source>
</evidence>
<feature type="region of interest" description="Disordered" evidence="1">
    <location>
        <begin position="71"/>
        <end position="132"/>
    </location>
</feature>
<feature type="compositionally biased region" description="Low complexity" evidence="1">
    <location>
        <begin position="73"/>
        <end position="88"/>
    </location>
</feature>
<dbReference type="AlphaFoldDB" id="A0AAN8ETJ9"/>
<sequence>MCFYTTYLFSLCGHISISSKPIKHTKPCSKAPSTPSSTNPTSQEPDTPTSVHAFTTSFPSPQEFEFAKQLHNSTPASPTSPIPTAAKPNDADGTDIIDAYGTSPPTSLHNGKSDSKSNPGNEPPLTPAPCPNPTRHPLHTYILPFLCPACHRARVENIAHFEAQTIRETVEREAKFGYSKNGVVDPERKKISRRSAARRKGELIALICVEEGRLGREGGVVEPVGETSGGVGVGGEDGNGSGVVSGVVEQEQEQDEESRKLIEEMEQMNAQIQVGATGMGSGSAVVVKADKDKDRSADVGSRDSQSQNVSAATSNTAAATAATSGWSWWGRSTASASTPVSNSTSPAHAKGVSPVSTTQKQDLKHKKTASRISMSSPRPASPRVNVPRDVLGRNQKGMNRIMGWDGGGT</sequence>
<feature type="region of interest" description="Disordered" evidence="1">
    <location>
        <begin position="220"/>
        <end position="239"/>
    </location>
</feature>
<keyword evidence="3" id="KW-1185">Reference proteome</keyword>
<feature type="compositionally biased region" description="Polar residues" evidence="1">
    <location>
        <begin position="332"/>
        <end position="346"/>
    </location>
</feature>
<protein>
    <submittedName>
        <fullName evidence="2">Uncharacterized protein</fullName>
    </submittedName>
</protein>
<feature type="region of interest" description="Disordered" evidence="1">
    <location>
        <begin position="22"/>
        <end position="57"/>
    </location>
</feature>
<feature type="compositionally biased region" description="Polar residues" evidence="1">
    <location>
        <begin position="43"/>
        <end position="57"/>
    </location>
</feature>
<feature type="region of interest" description="Disordered" evidence="1">
    <location>
        <begin position="332"/>
        <end position="409"/>
    </location>
</feature>
<dbReference type="EMBL" id="JAKLMC020000001">
    <property type="protein sequence ID" value="KAK5958598.1"/>
    <property type="molecule type" value="Genomic_DNA"/>
</dbReference>